<evidence type="ECO:0000313" key="4">
    <source>
        <dbReference type="Proteomes" id="UP001152130"/>
    </source>
</evidence>
<evidence type="ECO:0000256" key="1">
    <source>
        <dbReference type="SAM" id="MobiDB-lite"/>
    </source>
</evidence>
<feature type="transmembrane region" description="Helical" evidence="2">
    <location>
        <begin position="54"/>
        <end position="79"/>
    </location>
</feature>
<comment type="caution">
    <text evidence="3">The sequence shown here is derived from an EMBL/GenBank/DDBJ whole genome shotgun (WGS) entry which is preliminary data.</text>
</comment>
<name>A0A9W8U675_9HYPO</name>
<gene>
    <name evidence="3" type="ORF">NW766_010777</name>
</gene>
<evidence type="ECO:0008006" key="5">
    <source>
        <dbReference type="Google" id="ProtNLM"/>
    </source>
</evidence>
<dbReference type="EMBL" id="JAPDHF010000020">
    <property type="protein sequence ID" value="KAJ4005953.1"/>
    <property type="molecule type" value="Genomic_DNA"/>
</dbReference>
<keyword evidence="2" id="KW-0472">Membrane</keyword>
<reference evidence="3" key="1">
    <citation type="submission" date="2022-10" db="EMBL/GenBank/DDBJ databases">
        <title>Fusarium specimens isolated from Avocado Roots.</title>
        <authorList>
            <person name="Stajich J."/>
            <person name="Roper C."/>
            <person name="Heimlech-Rivalta G."/>
        </authorList>
    </citation>
    <scope>NUCLEOTIDE SEQUENCE</scope>
    <source>
        <strain evidence="3">CF00143</strain>
    </source>
</reference>
<proteinExistence type="predicted"/>
<organism evidence="3 4">
    <name type="scientific">Fusarium irregulare</name>
    <dbReference type="NCBI Taxonomy" id="2494466"/>
    <lineage>
        <taxon>Eukaryota</taxon>
        <taxon>Fungi</taxon>
        <taxon>Dikarya</taxon>
        <taxon>Ascomycota</taxon>
        <taxon>Pezizomycotina</taxon>
        <taxon>Sordariomycetes</taxon>
        <taxon>Hypocreomycetidae</taxon>
        <taxon>Hypocreales</taxon>
        <taxon>Nectriaceae</taxon>
        <taxon>Fusarium</taxon>
        <taxon>Fusarium incarnatum-equiseti species complex</taxon>
    </lineage>
</organism>
<sequence length="240" mass="25739">MAAAQNENLPLGLADGDNAANAPEVDPRYFDMHNKSPEQAQIQVVTQKKLPFGWGLWALLTLAALISALCIGGVVGGILGKQLADCKSSLSPTATQTMSPESTLCSAAEPDDNNGYAPVLAKDIANLTKPDECASPGGPHKIASSGRLLYTYYCDFNAPSSSEIHDQQRFLAYTLRDCIDACTNMNQLVKDNGAQCDSVVFSWALEKYPDNRKGNCWLKSGRASKKVEFTSAGNIYAEAP</sequence>
<evidence type="ECO:0000313" key="3">
    <source>
        <dbReference type="EMBL" id="KAJ4005953.1"/>
    </source>
</evidence>
<dbReference type="AlphaFoldDB" id="A0A9W8U675"/>
<protein>
    <recommendedName>
        <fullName evidence="5">Apple domain-containing protein</fullName>
    </recommendedName>
</protein>
<feature type="region of interest" description="Disordered" evidence="1">
    <location>
        <begin position="1"/>
        <end position="25"/>
    </location>
</feature>
<keyword evidence="4" id="KW-1185">Reference proteome</keyword>
<accession>A0A9W8U675</accession>
<keyword evidence="2" id="KW-0812">Transmembrane</keyword>
<keyword evidence="2" id="KW-1133">Transmembrane helix</keyword>
<dbReference type="Proteomes" id="UP001152130">
    <property type="component" value="Unassembled WGS sequence"/>
</dbReference>
<evidence type="ECO:0000256" key="2">
    <source>
        <dbReference type="SAM" id="Phobius"/>
    </source>
</evidence>